<dbReference type="EMBL" id="FUHU01000035">
    <property type="protein sequence ID" value="SJM61477.1"/>
    <property type="molecule type" value="Genomic_DNA"/>
</dbReference>
<protein>
    <submittedName>
        <fullName evidence="6">Sialic acid utilization regulator, RpiR family</fullName>
    </submittedName>
</protein>
<dbReference type="GO" id="GO:0097367">
    <property type="term" value="F:carbohydrate derivative binding"/>
    <property type="evidence" value="ECO:0007669"/>
    <property type="project" value="InterPro"/>
</dbReference>
<dbReference type="GO" id="GO:0003700">
    <property type="term" value="F:DNA-binding transcription factor activity"/>
    <property type="evidence" value="ECO:0007669"/>
    <property type="project" value="InterPro"/>
</dbReference>
<dbReference type="AlphaFoldDB" id="A0A1R4G055"/>
<dbReference type="InterPro" id="IPR047640">
    <property type="entry name" value="RpiR-like"/>
</dbReference>
<feature type="domain" description="HTH rpiR-type" evidence="4">
    <location>
        <begin position="9"/>
        <end position="85"/>
    </location>
</feature>
<name>A0A1R4G055_9MICO</name>
<dbReference type="InterPro" id="IPR035472">
    <property type="entry name" value="RpiR-like_SIS"/>
</dbReference>
<gene>
    <name evidence="6" type="ORF">CZ674_07735</name>
</gene>
<sequence>MTEAARKGAEPIIATRAAMPALRPAERRVAQLLLDDPAGFSKMSAGSVARAVSTSSTTVIRFQHAIGYERFVDLRHDLALDAARERRATESIPAEPLDIQQGDTLKQVIAKIARDETLSIAETADVLSSEALAEAVEVVTEATRVDIFGIGASGIAATDFQRKLTRIGRIAIEWSDAHAAWTSASVLETGAVAIAISHSGRTFDTIEYLRLARAAGAKTVVITNFPDSPIAEHADVVLQTAARESPLRSGALGSRIAQLMVIDALFVGVVQQRYDESMVAIRTSYAAVRQAT</sequence>
<dbReference type="Proteomes" id="UP000195787">
    <property type="component" value="Unassembled WGS sequence"/>
</dbReference>
<dbReference type="InterPro" id="IPR009057">
    <property type="entry name" value="Homeodomain-like_sf"/>
</dbReference>
<dbReference type="Pfam" id="PF01418">
    <property type="entry name" value="HTH_6"/>
    <property type="match status" value="1"/>
</dbReference>
<evidence type="ECO:0000259" key="4">
    <source>
        <dbReference type="PROSITE" id="PS51071"/>
    </source>
</evidence>
<accession>A0A1R4G055</accession>
<keyword evidence="3" id="KW-0804">Transcription</keyword>
<evidence type="ECO:0000256" key="1">
    <source>
        <dbReference type="ARBA" id="ARBA00023015"/>
    </source>
</evidence>
<dbReference type="InterPro" id="IPR036388">
    <property type="entry name" value="WH-like_DNA-bd_sf"/>
</dbReference>
<evidence type="ECO:0000256" key="2">
    <source>
        <dbReference type="ARBA" id="ARBA00023125"/>
    </source>
</evidence>
<dbReference type="GO" id="GO:0003677">
    <property type="term" value="F:DNA binding"/>
    <property type="evidence" value="ECO:0007669"/>
    <property type="project" value="UniProtKB-KW"/>
</dbReference>
<dbReference type="Gene3D" id="1.10.10.10">
    <property type="entry name" value="Winged helix-like DNA-binding domain superfamily/Winged helix DNA-binding domain"/>
    <property type="match status" value="1"/>
</dbReference>
<evidence type="ECO:0000313" key="7">
    <source>
        <dbReference type="Proteomes" id="UP000195787"/>
    </source>
</evidence>
<evidence type="ECO:0000256" key="3">
    <source>
        <dbReference type="ARBA" id="ARBA00023163"/>
    </source>
</evidence>
<reference evidence="6 7" key="1">
    <citation type="submission" date="2017-02" db="EMBL/GenBank/DDBJ databases">
        <authorList>
            <person name="Peterson S.W."/>
        </authorList>
    </citation>
    <scope>NUCLEOTIDE SEQUENCE [LARGE SCALE GENOMIC DNA]</scope>
    <source>
        <strain evidence="6 7">LMG 22410</strain>
    </source>
</reference>
<keyword evidence="7" id="KW-1185">Reference proteome</keyword>
<evidence type="ECO:0000259" key="5">
    <source>
        <dbReference type="PROSITE" id="PS51464"/>
    </source>
</evidence>
<dbReference type="InterPro" id="IPR000281">
    <property type="entry name" value="HTH_RpiR"/>
</dbReference>
<dbReference type="SUPFAM" id="SSF46689">
    <property type="entry name" value="Homeodomain-like"/>
    <property type="match status" value="1"/>
</dbReference>
<dbReference type="PROSITE" id="PS51464">
    <property type="entry name" value="SIS"/>
    <property type="match status" value="1"/>
</dbReference>
<organism evidence="6 7">
    <name type="scientific">Agrococcus casei LMG 22410</name>
    <dbReference type="NCBI Taxonomy" id="1255656"/>
    <lineage>
        <taxon>Bacteria</taxon>
        <taxon>Bacillati</taxon>
        <taxon>Actinomycetota</taxon>
        <taxon>Actinomycetes</taxon>
        <taxon>Micrococcales</taxon>
        <taxon>Microbacteriaceae</taxon>
        <taxon>Agrococcus</taxon>
    </lineage>
</organism>
<dbReference type="GO" id="GO:1901135">
    <property type="term" value="P:carbohydrate derivative metabolic process"/>
    <property type="evidence" value="ECO:0007669"/>
    <property type="project" value="InterPro"/>
</dbReference>
<dbReference type="SUPFAM" id="SSF53697">
    <property type="entry name" value="SIS domain"/>
    <property type="match status" value="1"/>
</dbReference>
<dbReference type="Gene3D" id="3.40.50.10490">
    <property type="entry name" value="Glucose-6-phosphate isomerase like protein, domain 1"/>
    <property type="match status" value="1"/>
</dbReference>
<dbReference type="Pfam" id="PF01380">
    <property type="entry name" value="SIS"/>
    <property type="match status" value="1"/>
</dbReference>
<dbReference type="InterPro" id="IPR001347">
    <property type="entry name" value="SIS_dom"/>
</dbReference>
<dbReference type="RefSeq" id="WP_234988505.1">
    <property type="nucleotide sequence ID" value="NZ_FUHU01000035.1"/>
</dbReference>
<dbReference type="PANTHER" id="PTHR30514:SF1">
    <property type="entry name" value="HTH-TYPE TRANSCRIPTIONAL REGULATOR HEXR-RELATED"/>
    <property type="match status" value="1"/>
</dbReference>
<dbReference type="CDD" id="cd05013">
    <property type="entry name" value="SIS_RpiR"/>
    <property type="match status" value="1"/>
</dbReference>
<dbReference type="GeneID" id="303173106"/>
<dbReference type="PROSITE" id="PS51071">
    <property type="entry name" value="HTH_RPIR"/>
    <property type="match status" value="1"/>
</dbReference>
<feature type="domain" description="SIS" evidence="5">
    <location>
        <begin position="135"/>
        <end position="275"/>
    </location>
</feature>
<evidence type="ECO:0000313" key="6">
    <source>
        <dbReference type="EMBL" id="SJM61477.1"/>
    </source>
</evidence>
<dbReference type="PANTHER" id="PTHR30514">
    <property type="entry name" value="GLUCOKINASE"/>
    <property type="match status" value="1"/>
</dbReference>
<proteinExistence type="predicted"/>
<dbReference type="InterPro" id="IPR046348">
    <property type="entry name" value="SIS_dom_sf"/>
</dbReference>
<keyword evidence="2" id="KW-0238">DNA-binding</keyword>
<keyword evidence="1" id="KW-0805">Transcription regulation</keyword>